<accession>A0A1L7XB19</accession>
<gene>
    <name evidence="1" type="ORF">PAC_12118</name>
</gene>
<name>A0A1L7XB19_9HELO</name>
<protein>
    <recommendedName>
        <fullName evidence="3">RING-type domain-containing protein</fullName>
    </recommendedName>
</protein>
<dbReference type="AlphaFoldDB" id="A0A1L7XB19"/>
<dbReference type="Proteomes" id="UP000184330">
    <property type="component" value="Unassembled WGS sequence"/>
</dbReference>
<dbReference type="OrthoDB" id="1431934at2759"/>
<organism evidence="1 2">
    <name type="scientific">Phialocephala subalpina</name>
    <dbReference type="NCBI Taxonomy" id="576137"/>
    <lineage>
        <taxon>Eukaryota</taxon>
        <taxon>Fungi</taxon>
        <taxon>Dikarya</taxon>
        <taxon>Ascomycota</taxon>
        <taxon>Pezizomycotina</taxon>
        <taxon>Leotiomycetes</taxon>
        <taxon>Helotiales</taxon>
        <taxon>Mollisiaceae</taxon>
        <taxon>Phialocephala</taxon>
        <taxon>Phialocephala fortinii species complex</taxon>
    </lineage>
</organism>
<dbReference type="EMBL" id="FJOG01000020">
    <property type="protein sequence ID" value="CZR62221.1"/>
    <property type="molecule type" value="Genomic_DNA"/>
</dbReference>
<reference evidence="1 2" key="1">
    <citation type="submission" date="2016-03" db="EMBL/GenBank/DDBJ databases">
        <authorList>
            <person name="Ploux O."/>
        </authorList>
    </citation>
    <scope>NUCLEOTIDE SEQUENCE [LARGE SCALE GENOMIC DNA]</scope>
    <source>
        <strain evidence="1 2">UAMH 11012</strain>
    </source>
</reference>
<evidence type="ECO:0000313" key="1">
    <source>
        <dbReference type="EMBL" id="CZR62221.1"/>
    </source>
</evidence>
<proteinExistence type="predicted"/>
<keyword evidence="2" id="KW-1185">Reference proteome</keyword>
<sequence length="195" mass="21950">MDARRGLNAPRQAAYPGNRGIYEARDDGFGAEIRQQVFERDVRAIQETEQLQDTTQDLRQCEQCHQGKRPVEDLPDRPITSGCAHGLTICLFCLAAFIDRILAADKIGQEPLHGCLYCWAANNARRLEAQIKCPGDSCGLQLTPRDVTAFASEPGFRLYDTFIHEKPWKPTPDSDGVKIRLAVPLDKYTKYKIQS</sequence>
<evidence type="ECO:0008006" key="3">
    <source>
        <dbReference type="Google" id="ProtNLM"/>
    </source>
</evidence>
<evidence type="ECO:0000313" key="2">
    <source>
        <dbReference type="Proteomes" id="UP000184330"/>
    </source>
</evidence>